<sequence>MTYKRKFYAILIGFVLLFMASYKKTFRHTLAAKKELSMVTKQLSDKDNTAHELYSLKHDVRHLDRLIGGQTKKPEQVQQRLIDFISKNKFNVNIVGIEDVHLFADDDFLIHSNQIELEGAYKDLVKTLYDIEKYFKYSRVASTRLYSKKNYRNNTKMLFLKIIFQNYENNK</sequence>
<comment type="caution">
    <text evidence="1">The sequence shown here is derived from an EMBL/GenBank/DDBJ whole genome shotgun (WGS) entry which is preliminary data.</text>
</comment>
<proteinExistence type="predicted"/>
<evidence type="ECO:0000313" key="2">
    <source>
        <dbReference type="Proteomes" id="UP000256629"/>
    </source>
</evidence>
<accession>A0A3D9H831</accession>
<gene>
    <name evidence="1" type="ORF">DFQ02_10823</name>
</gene>
<dbReference type="EMBL" id="QRDX01000008">
    <property type="protein sequence ID" value="RED45645.1"/>
    <property type="molecule type" value="Genomic_DNA"/>
</dbReference>
<dbReference type="Proteomes" id="UP000256629">
    <property type="component" value="Unassembled WGS sequence"/>
</dbReference>
<name>A0A3D9H831_9FLAO</name>
<keyword evidence="2" id="KW-1185">Reference proteome</keyword>
<reference evidence="1 2" key="1">
    <citation type="submission" date="2018-07" db="EMBL/GenBank/DDBJ databases">
        <title>Genomic Encyclopedia of Type Strains, Phase III (KMG-III): the genomes of soil and plant-associated and newly described type strains.</title>
        <authorList>
            <person name="Whitman W."/>
        </authorList>
    </citation>
    <scope>NUCLEOTIDE SEQUENCE [LARGE SCALE GENOMIC DNA]</scope>
    <source>
        <strain evidence="1 2">CECT 8487</strain>
    </source>
</reference>
<evidence type="ECO:0000313" key="1">
    <source>
        <dbReference type="EMBL" id="RED45645.1"/>
    </source>
</evidence>
<organism evidence="1 2">
    <name type="scientific">Seonamhaeicola aphaedonensis</name>
    <dbReference type="NCBI Taxonomy" id="1461338"/>
    <lineage>
        <taxon>Bacteria</taxon>
        <taxon>Pseudomonadati</taxon>
        <taxon>Bacteroidota</taxon>
        <taxon>Flavobacteriia</taxon>
        <taxon>Flavobacteriales</taxon>
        <taxon>Flavobacteriaceae</taxon>
    </lineage>
</organism>
<dbReference type="AlphaFoldDB" id="A0A3D9H831"/>
<protein>
    <submittedName>
        <fullName evidence="1">Uncharacterized protein</fullName>
    </submittedName>
</protein>